<evidence type="ECO:0000313" key="11">
    <source>
        <dbReference type="EnsemblPlants" id="AET6Gv20860000.6"/>
    </source>
</evidence>
<dbReference type="PANTHER" id="PTHR48021">
    <property type="match status" value="1"/>
</dbReference>
<dbReference type="InterPro" id="IPR050549">
    <property type="entry name" value="MFS_Trehalose_Transporter"/>
</dbReference>
<keyword evidence="5 9" id="KW-1133">Transmembrane helix</keyword>
<dbReference type="PRINTS" id="PR00171">
    <property type="entry name" value="SUGRTRNSPORT"/>
</dbReference>
<feature type="transmembrane region" description="Helical" evidence="9">
    <location>
        <begin position="127"/>
        <end position="147"/>
    </location>
</feature>
<reference evidence="11" key="5">
    <citation type="journal article" date="2021" name="G3 (Bethesda)">
        <title>Aegilops tauschii genome assembly Aet v5.0 features greater sequence contiguity and improved annotation.</title>
        <authorList>
            <person name="Wang L."/>
            <person name="Zhu T."/>
            <person name="Rodriguez J.C."/>
            <person name="Deal K.R."/>
            <person name="Dubcovsky J."/>
            <person name="McGuire P.E."/>
            <person name="Lux T."/>
            <person name="Spannagl M."/>
            <person name="Mayer K.F.X."/>
            <person name="Baldrich P."/>
            <person name="Meyers B.C."/>
            <person name="Huo N."/>
            <person name="Gu Y.Q."/>
            <person name="Zhou H."/>
            <person name="Devos K.M."/>
            <person name="Bennetzen J.L."/>
            <person name="Unver T."/>
            <person name="Budak H."/>
            <person name="Gulick P.J."/>
            <person name="Galiba G."/>
            <person name="Kalapos B."/>
            <person name="Nelson D.R."/>
            <person name="Li P."/>
            <person name="You F.M."/>
            <person name="Luo M.C."/>
            <person name="Dvorak J."/>
        </authorList>
    </citation>
    <scope>NUCLEOTIDE SEQUENCE [LARGE SCALE GENOMIC DNA]</scope>
    <source>
        <strain evidence="11">cv. AL8/78</strain>
    </source>
</reference>
<evidence type="ECO:0000256" key="1">
    <source>
        <dbReference type="ARBA" id="ARBA00004141"/>
    </source>
</evidence>
<evidence type="ECO:0000256" key="3">
    <source>
        <dbReference type="ARBA" id="ARBA00022597"/>
    </source>
</evidence>
<dbReference type="InterPro" id="IPR005828">
    <property type="entry name" value="MFS_sugar_transport-like"/>
</dbReference>
<feature type="transmembrane region" description="Helical" evidence="9">
    <location>
        <begin position="401"/>
        <end position="425"/>
    </location>
</feature>
<evidence type="ECO:0000256" key="2">
    <source>
        <dbReference type="ARBA" id="ARBA00010992"/>
    </source>
</evidence>
<evidence type="ECO:0000313" key="12">
    <source>
        <dbReference type="Proteomes" id="UP000015105"/>
    </source>
</evidence>
<feature type="transmembrane region" description="Helical" evidence="9">
    <location>
        <begin position="183"/>
        <end position="204"/>
    </location>
</feature>
<dbReference type="PROSITE" id="PS50850">
    <property type="entry name" value="MFS"/>
    <property type="match status" value="1"/>
</dbReference>
<dbReference type="CDD" id="cd17358">
    <property type="entry name" value="MFS_GLUT6_8_Class3_like"/>
    <property type="match status" value="1"/>
</dbReference>
<dbReference type="EnsemblPlants" id="AET6Gv20860000.6">
    <property type="protein sequence ID" value="AET6Gv20860000.6"/>
    <property type="gene ID" value="AET6Gv20860000"/>
</dbReference>
<reference evidence="11" key="4">
    <citation type="submission" date="2019-03" db="UniProtKB">
        <authorList>
            <consortium name="EnsemblPlants"/>
        </authorList>
    </citation>
    <scope>IDENTIFICATION</scope>
</reference>
<dbReference type="FunFam" id="1.20.1250.20:FF:000043">
    <property type="entry name" value="sugar transporter ERD6-like 6"/>
    <property type="match status" value="1"/>
</dbReference>
<keyword evidence="6 9" id="KW-0472">Membrane</keyword>
<evidence type="ECO:0000256" key="9">
    <source>
        <dbReference type="SAM" id="Phobius"/>
    </source>
</evidence>
<dbReference type="InterPro" id="IPR003663">
    <property type="entry name" value="Sugar/inositol_transpt"/>
</dbReference>
<protein>
    <recommendedName>
        <fullName evidence="10">Major facilitator superfamily (MFS) profile domain-containing protein</fullName>
    </recommendedName>
</protein>
<feature type="region of interest" description="Disordered" evidence="8">
    <location>
        <begin position="1"/>
        <end position="22"/>
    </location>
</feature>
<evidence type="ECO:0000256" key="7">
    <source>
        <dbReference type="RuleBase" id="RU003346"/>
    </source>
</evidence>
<dbReference type="STRING" id="200361.A0A453PUM5"/>
<dbReference type="GO" id="GO:0016020">
    <property type="term" value="C:membrane"/>
    <property type="evidence" value="ECO:0007669"/>
    <property type="project" value="UniProtKB-SubCell"/>
</dbReference>
<feature type="transmembrane region" description="Helical" evidence="9">
    <location>
        <begin position="268"/>
        <end position="290"/>
    </location>
</feature>
<dbReference type="InterPro" id="IPR005829">
    <property type="entry name" value="Sugar_transporter_CS"/>
</dbReference>
<dbReference type="InterPro" id="IPR020846">
    <property type="entry name" value="MFS_dom"/>
</dbReference>
<dbReference type="Gene3D" id="1.20.1250.20">
    <property type="entry name" value="MFS general substrate transporter like domains"/>
    <property type="match status" value="1"/>
</dbReference>
<keyword evidence="3" id="KW-0762">Sugar transport</keyword>
<evidence type="ECO:0000256" key="4">
    <source>
        <dbReference type="ARBA" id="ARBA00022692"/>
    </source>
</evidence>
<proteinExistence type="inferred from homology"/>
<feature type="transmembrane region" description="Helical" evidence="9">
    <location>
        <begin position="365"/>
        <end position="389"/>
    </location>
</feature>
<comment type="similarity">
    <text evidence="2 7">Belongs to the major facilitator superfamily. Sugar transporter (TC 2.A.1.1) family.</text>
</comment>
<accession>A0A453PUM5</accession>
<dbReference type="GO" id="GO:0051119">
    <property type="term" value="F:sugar transmembrane transporter activity"/>
    <property type="evidence" value="ECO:0007669"/>
    <property type="project" value="InterPro"/>
</dbReference>
<feature type="transmembrane region" description="Helical" evidence="9">
    <location>
        <begin position="29"/>
        <end position="52"/>
    </location>
</feature>
<feature type="transmembrane region" description="Helical" evidence="9">
    <location>
        <begin position="331"/>
        <end position="353"/>
    </location>
</feature>
<keyword evidence="12" id="KW-1185">Reference proteome</keyword>
<organism evidence="11 12">
    <name type="scientific">Aegilops tauschii subsp. strangulata</name>
    <name type="common">Goatgrass</name>
    <dbReference type="NCBI Taxonomy" id="200361"/>
    <lineage>
        <taxon>Eukaryota</taxon>
        <taxon>Viridiplantae</taxon>
        <taxon>Streptophyta</taxon>
        <taxon>Embryophyta</taxon>
        <taxon>Tracheophyta</taxon>
        <taxon>Spermatophyta</taxon>
        <taxon>Magnoliopsida</taxon>
        <taxon>Liliopsida</taxon>
        <taxon>Poales</taxon>
        <taxon>Poaceae</taxon>
        <taxon>BOP clade</taxon>
        <taxon>Pooideae</taxon>
        <taxon>Triticodae</taxon>
        <taxon>Triticeae</taxon>
        <taxon>Triticinae</taxon>
        <taxon>Aegilops</taxon>
    </lineage>
</organism>
<keyword evidence="7" id="KW-0813">Transport</keyword>
<dbReference type="SUPFAM" id="SSF103473">
    <property type="entry name" value="MFS general substrate transporter"/>
    <property type="match status" value="1"/>
</dbReference>
<comment type="subcellular location">
    <subcellularLocation>
        <location evidence="1">Membrane</location>
        <topology evidence="1">Multi-pass membrane protein</topology>
    </subcellularLocation>
</comment>
<reference evidence="12" key="2">
    <citation type="journal article" date="2017" name="Nat. Plants">
        <title>The Aegilops tauschii genome reveals multiple impacts of transposons.</title>
        <authorList>
            <person name="Zhao G."/>
            <person name="Zou C."/>
            <person name="Li K."/>
            <person name="Wang K."/>
            <person name="Li T."/>
            <person name="Gao L."/>
            <person name="Zhang X."/>
            <person name="Wang H."/>
            <person name="Yang Z."/>
            <person name="Liu X."/>
            <person name="Jiang W."/>
            <person name="Mao L."/>
            <person name="Kong X."/>
            <person name="Jiao Y."/>
            <person name="Jia J."/>
        </authorList>
    </citation>
    <scope>NUCLEOTIDE SEQUENCE [LARGE SCALE GENOMIC DNA]</scope>
    <source>
        <strain evidence="12">cv. AL8/78</strain>
    </source>
</reference>
<dbReference type="PROSITE" id="PS00216">
    <property type="entry name" value="SUGAR_TRANSPORT_1"/>
    <property type="match status" value="1"/>
</dbReference>
<dbReference type="Proteomes" id="UP000015105">
    <property type="component" value="Chromosome 6D"/>
</dbReference>
<feature type="transmembrane region" description="Helical" evidence="9">
    <location>
        <begin position="302"/>
        <end position="324"/>
    </location>
</feature>
<name>A0A453PUM5_AEGTS</name>
<dbReference type="Gramene" id="AET6Gv20860000.6">
    <property type="protein sequence ID" value="AET6Gv20860000.6"/>
    <property type="gene ID" value="AET6Gv20860000"/>
</dbReference>
<sequence>MPRGGDAAVEASEHLLGPPPPRGGDGSSLGMVMVSTGVAVLGSFAFGVAIGYSAPAEAGISRDLQLTLSEYSVFGSIITVGAMIGAVVSGQIADVAGRKGAMRASALVSVVGWLAIYFAQSASSLDFGRFCTGLGVGVFSYVVPVFIAEIAPKALRGGLTALNPLMIGTGLSVTYIVGTVVSWRMLAMAGLAPCIILIAGLFFIPESPRWLAKVGRQKEFEIALQRLRGRDADVSLEAAEIKDFIETIDKLPKAGIQDLFSRSYIGPVIIGAGLMVFQQFAGINGILFYASETFVSAGFDSGNLGTILMACIQLPLTTLGALLMDRSGRKPLLLVSTSGLIVGTLMSAVSFYLKVHGILPEQVPIITLTSILVYIASYSLGMGSVPWVIMSEIFPINIKGIGGSFVTLVNWLASLTVSFAFNFLMSWSASGQPNLHQPPMVLLESSRDICLICKSSCRNILLLRLCLCHGYSLHCEDRAGDKRQDLGRDSGFDKLRHMGGLKKYGCCVTCVHCEDRALRQKARHWKIFSL</sequence>
<dbReference type="AlphaFoldDB" id="A0A453PUM5"/>
<evidence type="ECO:0000259" key="10">
    <source>
        <dbReference type="PROSITE" id="PS50850"/>
    </source>
</evidence>
<feature type="domain" description="Major facilitator superfamily (MFS) profile" evidence="10">
    <location>
        <begin position="35"/>
        <end position="456"/>
    </location>
</feature>
<dbReference type="PANTHER" id="PTHR48021:SF79">
    <property type="entry name" value="OS11G0643800 PROTEIN"/>
    <property type="match status" value="1"/>
</dbReference>
<reference evidence="11" key="3">
    <citation type="journal article" date="2017" name="Nature">
        <title>Genome sequence of the progenitor of the wheat D genome Aegilops tauschii.</title>
        <authorList>
            <person name="Luo M.C."/>
            <person name="Gu Y.Q."/>
            <person name="Puiu D."/>
            <person name="Wang H."/>
            <person name="Twardziok S.O."/>
            <person name="Deal K.R."/>
            <person name="Huo N."/>
            <person name="Zhu T."/>
            <person name="Wang L."/>
            <person name="Wang Y."/>
            <person name="McGuire P.E."/>
            <person name="Liu S."/>
            <person name="Long H."/>
            <person name="Ramasamy R.K."/>
            <person name="Rodriguez J.C."/>
            <person name="Van S.L."/>
            <person name="Yuan L."/>
            <person name="Wang Z."/>
            <person name="Xia Z."/>
            <person name="Xiao L."/>
            <person name="Anderson O.D."/>
            <person name="Ouyang S."/>
            <person name="Liang Y."/>
            <person name="Zimin A.V."/>
            <person name="Pertea G."/>
            <person name="Qi P."/>
            <person name="Bennetzen J.L."/>
            <person name="Dai X."/>
            <person name="Dawson M.W."/>
            <person name="Muller H.G."/>
            <person name="Kugler K."/>
            <person name="Rivarola-Duarte L."/>
            <person name="Spannagl M."/>
            <person name="Mayer K.F.X."/>
            <person name="Lu F.H."/>
            <person name="Bevan M.W."/>
            <person name="Leroy P."/>
            <person name="Li P."/>
            <person name="You F.M."/>
            <person name="Sun Q."/>
            <person name="Liu Z."/>
            <person name="Lyons E."/>
            <person name="Wicker T."/>
            <person name="Salzberg S.L."/>
            <person name="Devos K.M."/>
            <person name="Dvorak J."/>
        </authorList>
    </citation>
    <scope>NUCLEOTIDE SEQUENCE [LARGE SCALE GENOMIC DNA]</scope>
    <source>
        <strain evidence="11">cv. AL8/78</strain>
    </source>
</reference>
<dbReference type="InterPro" id="IPR036259">
    <property type="entry name" value="MFS_trans_sf"/>
</dbReference>
<evidence type="ECO:0000256" key="8">
    <source>
        <dbReference type="SAM" id="MobiDB-lite"/>
    </source>
</evidence>
<reference evidence="12" key="1">
    <citation type="journal article" date="2014" name="Science">
        <title>Ancient hybridizations among the ancestral genomes of bread wheat.</title>
        <authorList>
            <consortium name="International Wheat Genome Sequencing Consortium,"/>
            <person name="Marcussen T."/>
            <person name="Sandve S.R."/>
            <person name="Heier L."/>
            <person name="Spannagl M."/>
            <person name="Pfeifer M."/>
            <person name="Jakobsen K.S."/>
            <person name="Wulff B.B."/>
            <person name="Steuernagel B."/>
            <person name="Mayer K.F."/>
            <person name="Olsen O.A."/>
        </authorList>
    </citation>
    <scope>NUCLEOTIDE SEQUENCE [LARGE SCALE GENOMIC DNA]</scope>
    <source>
        <strain evidence="12">cv. AL8/78</strain>
    </source>
</reference>
<keyword evidence="4 9" id="KW-0812">Transmembrane</keyword>
<evidence type="ECO:0000256" key="5">
    <source>
        <dbReference type="ARBA" id="ARBA00022989"/>
    </source>
</evidence>
<dbReference type="InterPro" id="IPR044775">
    <property type="entry name" value="MFS_ERD6/Tret1-like"/>
</dbReference>
<feature type="transmembrane region" description="Helical" evidence="9">
    <location>
        <begin position="159"/>
        <end position="177"/>
    </location>
</feature>
<dbReference type="Pfam" id="PF00083">
    <property type="entry name" value="Sugar_tr"/>
    <property type="match status" value="1"/>
</dbReference>
<evidence type="ECO:0000256" key="6">
    <source>
        <dbReference type="ARBA" id="ARBA00023136"/>
    </source>
</evidence>
<feature type="transmembrane region" description="Helical" evidence="9">
    <location>
        <begin position="72"/>
        <end position="92"/>
    </location>
</feature>
<dbReference type="NCBIfam" id="TIGR00879">
    <property type="entry name" value="SP"/>
    <property type="match status" value="1"/>
</dbReference>